<accession>A0A9E7M947</accession>
<dbReference type="KEGG" id="thei:K1720_06580"/>
<dbReference type="Proteomes" id="UP001056425">
    <property type="component" value="Chromosome"/>
</dbReference>
<dbReference type="Gene3D" id="3.40.50.11570">
    <property type="entry name" value="Protein of unknown function DUF257"/>
    <property type="match status" value="1"/>
</dbReference>
<sequence length="202" mass="22879">MSTISTLLENLKFGESILIEHSSTAPVHILFYELIKWAELNSYPVLIDDFLDSLYLYEKHIKLSGLLTKPIKAAMVIKLGGILEVGNVIGKVSVSESTILQKEYDSVFEKVPHERFLNIVVGFDKYLLLLQDRKEFLSSLHDILKYVGNKRRIAFYFINQDLIEIAAPAALPILEEGFTRVVRIGKNESAPPTVKLLKSLMD</sequence>
<evidence type="ECO:0000313" key="2">
    <source>
        <dbReference type="Proteomes" id="UP001056425"/>
    </source>
</evidence>
<evidence type="ECO:0000313" key="1">
    <source>
        <dbReference type="EMBL" id="USG99209.1"/>
    </source>
</evidence>
<dbReference type="Pfam" id="PF03192">
    <property type="entry name" value="DUF257"/>
    <property type="match status" value="1"/>
</dbReference>
<organism evidence="1 2">
    <name type="scientific">Thermococcus argininiproducens</name>
    <dbReference type="NCBI Taxonomy" id="2866384"/>
    <lineage>
        <taxon>Archaea</taxon>
        <taxon>Methanobacteriati</taxon>
        <taxon>Methanobacteriota</taxon>
        <taxon>Thermococci</taxon>
        <taxon>Thermococcales</taxon>
        <taxon>Thermococcaceae</taxon>
        <taxon>Thermococcus</taxon>
    </lineage>
</organism>
<dbReference type="AlphaFoldDB" id="A0A9E7M947"/>
<protein>
    <submittedName>
        <fullName evidence="1">DUF257 domain-containing protein</fullName>
    </submittedName>
</protein>
<dbReference type="GeneID" id="72777997"/>
<name>A0A9E7M947_9EURY</name>
<dbReference type="RefSeq" id="WP_251947854.1">
    <property type="nucleotide sequence ID" value="NZ_CP080572.1"/>
</dbReference>
<dbReference type="EMBL" id="CP080572">
    <property type="protein sequence ID" value="USG99209.1"/>
    <property type="molecule type" value="Genomic_DNA"/>
</dbReference>
<gene>
    <name evidence="1" type="ORF">K1720_06580</name>
</gene>
<proteinExistence type="predicted"/>
<dbReference type="InterPro" id="IPR005489">
    <property type="entry name" value="DUF257"/>
</dbReference>
<keyword evidence="2" id="KW-1185">Reference proteome</keyword>
<reference evidence="1 2" key="1">
    <citation type="submission" date="2021-08" db="EMBL/GenBank/DDBJ databases">
        <title>Thermococcus onnuriiensis IOH2.</title>
        <authorList>
            <person name="Park Y.-J."/>
        </authorList>
    </citation>
    <scope>NUCLEOTIDE SEQUENCE [LARGE SCALE GENOMIC DNA]</scope>
    <source>
        <strain evidence="1 2">IOH2</strain>
    </source>
</reference>